<name>A0AA42BM03_9ALTE</name>
<dbReference type="Proteomes" id="UP001165413">
    <property type="component" value="Unassembled WGS sequence"/>
</dbReference>
<dbReference type="CDD" id="cd16343">
    <property type="entry name" value="LMWPTP"/>
    <property type="match status" value="1"/>
</dbReference>
<dbReference type="PRINTS" id="PR00719">
    <property type="entry name" value="LMWPTPASE"/>
</dbReference>
<dbReference type="Gene3D" id="3.40.50.2300">
    <property type="match status" value="1"/>
</dbReference>
<dbReference type="InterPro" id="IPR017867">
    <property type="entry name" value="Tyr_phospatase_low_mol_wt"/>
</dbReference>
<dbReference type="SMART" id="SM00226">
    <property type="entry name" value="LMWPc"/>
    <property type="match status" value="1"/>
</dbReference>
<dbReference type="InterPro" id="IPR023485">
    <property type="entry name" value="Ptyr_pPase"/>
</dbReference>
<organism evidence="7 8">
    <name type="scientific">Opacimonas viscosa</name>
    <dbReference type="NCBI Taxonomy" id="2961944"/>
    <lineage>
        <taxon>Bacteria</taxon>
        <taxon>Pseudomonadati</taxon>
        <taxon>Pseudomonadota</taxon>
        <taxon>Gammaproteobacteria</taxon>
        <taxon>Alteromonadales</taxon>
        <taxon>Alteromonadaceae</taxon>
        <taxon>Opacimonas</taxon>
    </lineage>
</organism>
<dbReference type="GO" id="GO:0004725">
    <property type="term" value="F:protein tyrosine phosphatase activity"/>
    <property type="evidence" value="ECO:0007669"/>
    <property type="project" value="UniProtKB-EC"/>
</dbReference>
<dbReference type="EC" id="3.1.3.48" evidence="2"/>
<evidence type="ECO:0000313" key="7">
    <source>
        <dbReference type="EMBL" id="MCP3429428.1"/>
    </source>
</evidence>
<dbReference type="InterPro" id="IPR050438">
    <property type="entry name" value="LMW_PTPase"/>
</dbReference>
<dbReference type="InterPro" id="IPR036196">
    <property type="entry name" value="Ptyr_pPase_sf"/>
</dbReference>
<accession>A0AA42BM03</accession>
<dbReference type="PANTHER" id="PTHR11717">
    <property type="entry name" value="LOW MOLECULAR WEIGHT PROTEIN TYROSINE PHOSPHATASE"/>
    <property type="match status" value="1"/>
</dbReference>
<keyword evidence="8" id="KW-1185">Reference proteome</keyword>
<comment type="caution">
    <text evidence="7">The sequence shown here is derived from an EMBL/GenBank/DDBJ whole genome shotgun (WGS) entry which is preliminary data.</text>
</comment>
<feature type="domain" description="Phosphotyrosine protein phosphatase I" evidence="6">
    <location>
        <begin position="1"/>
        <end position="148"/>
    </location>
</feature>
<keyword evidence="4" id="KW-0904">Protein phosphatase</keyword>
<proteinExistence type="inferred from homology"/>
<dbReference type="SUPFAM" id="SSF52788">
    <property type="entry name" value="Phosphotyrosine protein phosphatases I"/>
    <property type="match status" value="1"/>
</dbReference>
<dbReference type="EMBL" id="JANATA010000021">
    <property type="protein sequence ID" value="MCP3429428.1"/>
    <property type="molecule type" value="Genomic_DNA"/>
</dbReference>
<feature type="active site" description="Nucleophile" evidence="5">
    <location>
        <position position="7"/>
    </location>
</feature>
<dbReference type="Pfam" id="PF01451">
    <property type="entry name" value="LMWPc"/>
    <property type="match status" value="1"/>
</dbReference>
<feature type="active site" description="Proton donor" evidence="5">
    <location>
        <position position="122"/>
    </location>
</feature>
<dbReference type="RefSeq" id="WP_254101750.1">
    <property type="nucleotide sequence ID" value="NZ_JANATA010000021.1"/>
</dbReference>
<sequence length="171" mass="18895">MKILFVCLGNICRSPTAEAVFRQQVATAGITNISVDSAGTAGYHVGARPDKRSMAVAVERGYDFTGIACRKVSKSDFVLFDLIIPMDKDNERQLLKHCPEQYRHKIQLMMSFAELDVDEVPDPYYGGAKGFSLVLDFIEEASRGLLNKLQNEAVDTGSADIKSEQDVTRTV</sequence>
<dbReference type="PANTHER" id="PTHR11717:SF7">
    <property type="entry name" value="LOW MOLECULAR WEIGHT PHOSPHOTYROSINE PROTEIN PHOSPHATASE"/>
    <property type="match status" value="1"/>
</dbReference>
<dbReference type="FunFam" id="3.40.50.2300:FF:000113">
    <property type="entry name" value="Low molecular weight protein-tyrosine-phosphatase"/>
    <property type="match status" value="1"/>
</dbReference>
<evidence type="ECO:0000256" key="5">
    <source>
        <dbReference type="PIRSR" id="PIRSR617867-1"/>
    </source>
</evidence>
<evidence type="ECO:0000259" key="6">
    <source>
        <dbReference type="SMART" id="SM00226"/>
    </source>
</evidence>
<evidence type="ECO:0000256" key="3">
    <source>
        <dbReference type="ARBA" id="ARBA00022801"/>
    </source>
</evidence>
<evidence type="ECO:0000313" key="8">
    <source>
        <dbReference type="Proteomes" id="UP001165413"/>
    </source>
</evidence>
<evidence type="ECO:0000256" key="1">
    <source>
        <dbReference type="ARBA" id="ARBA00011063"/>
    </source>
</evidence>
<gene>
    <name evidence="7" type="ORF">NLF92_10775</name>
</gene>
<comment type="similarity">
    <text evidence="1">Belongs to the low molecular weight phosphotyrosine protein phosphatase family.</text>
</comment>
<keyword evidence="3" id="KW-0378">Hydrolase</keyword>
<protein>
    <recommendedName>
        <fullName evidence="2">protein-tyrosine-phosphatase</fullName>
        <ecNumber evidence="2">3.1.3.48</ecNumber>
    </recommendedName>
</protein>
<evidence type="ECO:0000256" key="2">
    <source>
        <dbReference type="ARBA" id="ARBA00013064"/>
    </source>
</evidence>
<evidence type="ECO:0000256" key="4">
    <source>
        <dbReference type="ARBA" id="ARBA00022912"/>
    </source>
</evidence>
<dbReference type="AlphaFoldDB" id="A0AA42BM03"/>
<feature type="active site" description="Nucleophile" evidence="5">
    <location>
        <position position="13"/>
    </location>
</feature>
<reference evidence="7" key="1">
    <citation type="submission" date="2022-07" db="EMBL/GenBank/DDBJ databases">
        <title>Characterization of the Novel Bacterium Alteromonas immobilis LMIT006 and Alteromonas gregis LMIT007.</title>
        <authorList>
            <person name="Lin X."/>
        </authorList>
    </citation>
    <scope>NUCLEOTIDE SEQUENCE</scope>
    <source>
        <strain evidence="7">LMIT007</strain>
    </source>
</reference>